<dbReference type="Proteomes" id="UP000085678">
    <property type="component" value="Unplaced"/>
</dbReference>
<feature type="domain" description="Homeobox" evidence="8">
    <location>
        <begin position="226"/>
        <end position="286"/>
    </location>
</feature>
<dbReference type="Pfam" id="PF00046">
    <property type="entry name" value="Homeodomain"/>
    <property type="match status" value="1"/>
</dbReference>
<dbReference type="PROSITE" id="PS50071">
    <property type="entry name" value="HOMEOBOX_2"/>
    <property type="match status" value="1"/>
</dbReference>
<dbReference type="RefSeq" id="XP_013382311.1">
    <property type="nucleotide sequence ID" value="XM_013526857.2"/>
</dbReference>
<reference evidence="10" key="1">
    <citation type="submission" date="2025-08" db="UniProtKB">
        <authorList>
            <consortium name="RefSeq"/>
        </authorList>
    </citation>
    <scope>IDENTIFICATION</scope>
    <source>
        <tissue evidence="10">Gonads</tissue>
    </source>
</reference>
<evidence type="ECO:0000256" key="1">
    <source>
        <dbReference type="ARBA" id="ARBA00004123"/>
    </source>
</evidence>
<dbReference type="KEGG" id="lak:106153076"/>
<organism evidence="9 10">
    <name type="scientific">Lingula anatina</name>
    <name type="common">Brachiopod</name>
    <name type="synonym">Lingula unguis</name>
    <dbReference type="NCBI Taxonomy" id="7574"/>
    <lineage>
        <taxon>Eukaryota</taxon>
        <taxon>Metazoa</taxon>
        <taxon>Spiralia</taxon>
        <taxon>Lophotrochozoa</taxon>
        <taxon>Brachiopoda</taxon>
        <taxon>Linguliformea</taxon>
        <taxon>Lingulata</taxon>
        <taxon>Lingulida</taxon>
        <taxon>Linguloidea</taxon>
        <taxon>Lingulidae</taxon>
        <taxon>Lingula</taxon>
    </lineage>
</organism>
<keyword evidence="9" id="KW-1185">Reference proteome</keyword>
<proteinExistence type="predicted"/>
<feature type="compositionally biased region" description="Acidic residues" evidence="7">
    <location>
        <begin position="186"/>
        <end position="205"/>
    </location>
</feature>
<dbReference type="OrthoDB" id="6159439at2759"/>
<feature type="region of interest" description="Disordered" evidence="7">
    <location>
        <begin position="183"/>
        <end position="234"/>
    </location>
</feature>
<keyword evidence="2 5" id="KW-0238">DNA-binding</keyword>
<comment type="subcellular location">
    <subcellularLocation>
        <location evidence="1 5 6">Nucleus</location>
    </subcellularLocation>
</comment>
<dbReference type="InParanoid" id="A0A1S3HA17"/>
<dbReference type="CDD" id="cd00086">
    <property type="entry name" value="homeodomain"/>
    <property type="match status" value="1"/>
</dbReference>
<evidence type="ECO:0000256" key="5">
    <source>
        <dbReference type="PROSITE-ProRule" id="PRU00108"/>
    </source>
</evidence>
<protein>
    <submittedName>
        <fullName evidence="10">BarH-like 2 homeobox protein</fullName>
    </submittedName>
</protein>
<evidence type="ECO:0000313" key="10">
    <source>
        <dbReference type="RefSeq" id="XP_013382311.1"/>
    </source>
</evidence>
<sequence length="367" mass="40718">MSSPSKYDIKALVATSKTTGLADTGNDTGEEKQEERNRKRPRSVSPALSSPTASEADSPASNISKRVEEAQSEKKKRKDSTEEGEAKSNAPVSVTPPSARPSFLITDILSDRHPVRAPRPSPPCISVSIPSSLDFSMKNVSPTSSVGSLGSMSTLRSDLTRDKKYNKLKTSWSDKISRSKEIDVLNNEDDEEDDEEYDDDCEDKSDDEKCHLNSDGSPADASQKPKKPRKARTAFTDHQLNCLERSFERQKYLSVQDRMELAAQLNLTDTQVKTWYQNRRTKWKRQTAVGLELLAEAGNYAAVQRMLQSNPYWAAYTPHIIRGMDAVYLRHPAAAGLNSSLIPRMYVPGLSPLTATSTSPLYGENRS</sequence>
<keyword evidence="4 5" id="KW-0539">Nucleus</keyword>
<evidence type="ECO:0000313" key="9">
    <source>
        <dbReference type="Proteomes" id="UP000085678"/>
    </source>
</evidence>
<keyword evidence="3 5" id="KW-0371">Homeobox</keyword>
<feature type="compositionally biased region" description="Polar residues" evidence="7">
    <location>
        <begin position="46"/>
        <end position="64"/>
    </location>
</feature>
<evidence type="ECO:0000256" key="2">
    <source>
        <dbReference type="ARBA" id="ARBA00023125"/>
    </source>
</evidence>
<dbReference type="STRING" id="7574.A0A1S3HA17"/>
<feature type="region of interest" description="Disordered" evidence="7">
    <location>
        <begin position="1"/>
        <end position="160"/>
    </location>
</feature>
<evidence type="ECO:0000256" key="4">
    <source>
        <dbReference type="ARBA" id="ARBA00023242"/>
    </source>
</evidence>
<dbReference type="SMART" id="SM00389">
    <property type="entry name" value="HOX"/>
    <property type="match status" value="1"/>
</dbReference>
<dbReference type="PROSITE" id="PS00027">
    <property type="entry name" value="HOMEOBOX_1"/>
    <property type="match status" value="1"/>
</dbReference>
<evidence type="ECO:0000259" key="8">
    <source>
        <dbReference type="PROSITE" id="PS50071"/>
    </source>
</evidence>
<dbReference type="InterPro" id="IPR020479">
    <property type="entry name" value="HD_metazoa"/>
</dbReference>
<dbReference type="GO" id="GO:0005634">
    <property type="term" value="C:nucleus"/>
    <property type="evidence" value="ECO:0007669"/>
    <property type="project" value="UniProtKB-SubCell"/>
</dbReference>
<gene>
    <name evidence="10" type="primary">LOC106153076</name>
</gene>
<dbReference type="InterPro" id="IPR017970">
    <property type="entry name" value="Homeobox_CS"/>
</dbReference>
<dbReference type="Gene3D" id="1.10.10.60">
    <property type="entry name" value="Homeodomain-like"/>
    <property type="match status" value="1"/>
</dbReference>
<dbReference type="PANTHER" id="PTHR24333">
    <property type="entry name" value="HOMEO BOX HB9 LIKE A-RELATED"/>
    <property type="match status" value="1"/>
</dbReference>
<accession>A0A1S3HA17</accession>
<name>A0A1S3HA17_LINAN</name>
<dbReference type="PRINTS" id="PR00024">
    <property type="entry name" value="HOMEOBOX"/>
</dbReference>
<dbReference type="InterPro" id="IPR001356">
    <property type="entry name" value="HD"/>
</dbReference>
<feature type="compositionally biased region" description="Polar residues" evidence="7">
    <location>
        <begin position="138"/>
        <end position="157"/>
    </location>
</feature>
<feature type="compositionally biased region" description="Basic and acidic residues" evidence="7">
    <location>
        <begin position="65"/>
        <end position="86"/>
    </location>
</feature>
<dbReference type="SUPFAM" id="SSF46689">
    <property type="entry name" value="Homeodomain-like"/>
    <property type="match status" value="1"/>
</dbReference>
<dbReference type="GO" id="GO:0000981">
    <property type="term" value="F:DNA-binding transcription factor activity, RNA polymerase II-specific"/>
    <property type="evidence" value="ECO:0007669"/>
    <property type="project" value="InterPro"/>
</dbReference>
<evidence type="ECO:0000256" key="6">
    <source>
        <dbReference type="RuleBase" id="RU000682"/>
    </source>
</evidence>
<evidence type="ECO:0000256" key="7">
    <source>
        <dbReference type="SAM" id="MobiDB-lite"/>
    </source>
</evidence>
<feature type="compositionally biased region" description="Polar residues" evidence="7">
    <location>
        <begin position="15"/>
        <end position="27"/>
    </location>
</feature>
<dbReference type="GO" id="GO:0003677">
    <property type="term" value="F:DNA binding"/>
    <property type="evidence" value="ECO:0007669"/>
    <property type="project" value="UniProtKB-UniRule"/>
</dbReference>
<dbReference type="GeneID" id="106153076"/>
<dbReference type="PANTHER" id="PTHR24333:SF5">
    <property type="entry name" value="VENT HOMEOBOX"/>
    <property type="match status" value="1"/>
</dbReference>
<evidence type="ECO:0000256" key="3">
    <source>
        <dbReference type="ARBA" id="ARBA00023155"/>
    </source>
</evidence>
<dbReference type="InterPro" id="IPR050848">
    <property type="entry name" value="Homeobox_TF"/>
</dbReference>
<dbReference type="AlphaFoldDB" id="A0A1S3HA17"/>
<feature type="DNA-binding region" description="Homeobox" evidence="5">
    <location>
        <begin position="228"/>
        <end position="287"/>
    </location>
</feature>
<dbReference type="InterPro" id="IPR009057">
    <property type="entry name" value="Homeodomain-like_sf"/>
</dbReference>